<keyword evidence="5" id="KW-1185">Reference proteome</keyword>
<feature type="compositionally biased region" description="Pro residues" evidence="1">
    <location>
        <begin position="22"/>
        <end position="31"/>
    </location>
</feature>
<feature type="domain" description="Inositol polyphosphate-related phosphatase" evidence="3">
    <location>
        <begin position="78"/>
        <end position="485"/>
    </location>
</feature>
<dbReference type="SMART" id="SM00128">
    <property type="entry name" value="IPPc"/>
    <property type="match status" value="1"/>
</dbReference>
<feature type="region of interest" description="Disordered" evidence="1">
    <location>
        <begin position="276"/>
        <end position="304"/>
    </location>
</feature>
<sequence length="580" mass="63713">METTVASVSATRNPLAADPPTGSDPPTPPPTRGAGDPTSIDLPDLHCKLPTALTAMSTLLPVDRDEPDSASTLSMPPSTLDLLVLTFNCAKNLINPGVFATHLASAFGQNATGLPDLVVFQAFIGDYFLNPYVARFDEAINLAALRHDGEADERQRLQDVVSVTPTEESASTGKRYTLVRAHNVGYTAILLFAKDPNRVRDLQEAEVGFGAAEMGNKGAVGLRALYDAGKGDGAHSTELTFVATHLAAMEWNLPRRNANWAAIMRGLTFDNPEAVVQRMRSREGTSPAGSSSEEDEDGEESERHRLLHDDHHRRHLELQRQLHDISVFKPSSHLFVAGDLNYRISTVSPTPNSAFPSLDPASEQYYPTFFPLDQLTRERTAGRTMHGLTEHEVRFPPTYKYDVQGGSSQDDDGMPGAEAVPWKFAPHRYPSWTDRVLYLDLPPWVRASSEAPQMRVREYDALPVVRTSDHRAVFLRVDVPLIPPAQLAPPETRSPLKKGDSGVDEDGDVAGTTAAIMATDPRVRLPVEIDPEAWERRKAARQKERLVGWSMFLWSTREGALVLATLLVAGVGGYWLYKSA</sequence>
<feature type="region of interest" description="Disordered" evidence="1">
    <location>
        <begin position="1"/>
        <end position="41"/>
    </location>
</feature>
<keyword evidence="2" id="KW-1133">Transmembrane helix</keyword>
<name>A0AB34FX63_9HYPO</name>
<keyword evidence="2" id="KW-0812">Transmembrane</keyword>
<gene>
    <name evidence="4" type="ORF">O9K51_02311</name>
</gene>
<dbReference type="InterPro" id="IPR000300">
    <property type="entry name" value="IPPc"/>
</dbReference>
<evidence type="ECO:0000256" key="1">
    <source>
        <dbReference type="SAM" id="MobiDB-lite"/>
    </source>
</evidence>
<comment type="caution">
    <text evidence="4">The sequence shown here is derived from an EMBL/GenBank/DDBJ whole genome shotgun (WGS) entry which is preliminary data.</text>
</comment>
<dbReference type="EMBL" id="JAQHRD010000002">
    <property type="protein sequence ID" value="KAJ6443919.1"/>
    <property type="molecule type" value="Genomic_DNA"/>
</dbReference>
<dbReference type="Gene3D" id="3.60.10.10">
    <property type="entry name" value="Endonuclease/exonuclease/phosphatase"/>
    <property type="match status" value="1"/>
</dbReference>
<dbReference type="AlphaFoldDB" id="A0AB34FX63"/>
<dbReference type="GO" id="GO:0004439">
    <property type="term" value="F:phosphatidylinositol-4,5-bisphosphate 5-phosphatase activity"/>
    <property type="evidence" value="ECO:0007669"/>
    <property type="project" value="TreeGrafter"/>
</dbReference>
<dbReference type="InterPro" id="IPR046985">
    <property type="entry name" value="IP5"/>
</dbReference>
<dbReference type="PANTHER" id="PTHR11200">
    <property type="entry name" value="INOSITOL 5-PHOSPHATASE"/>
    <property type="match status" value="1"/>
</dbReference>
<feature type="compositionally biased region" description="Polar residues" evidence="1">
    <location>
        <begin position="1"/>
        <end position="12"/>
    </location>
</feature>
<dbReference type="InterPro" id="IPR036691">
    <property type="entry name" value="Endo/exonu/phosph_ase_sf"/>
</dbReference>
<organism evidence="4 5">
    <name type="scientific">Purpureocillium lavendulum</name>
    <dbReference type="NCBI Taxonomy" id="1247861"/>
    <lineage>
        <taxon>Eukaryota</taxon>
        <taxon>Fungi</taxon>
        <taxon>Dikarya</taxon>
        <taxon>Ascomycota</taxon>
        <taxon>Pezizomycotina</taxon>
        <taxon>Sordariomycetes</taxon>
        <taxon>Hypocreomycetidae</taxon>
        <taxon>Hypocreales</taxon>
        <taxon>Ophiocordycipitaceae</taxon>
        <taxon>Purpureocillium</taxon>
    </lineage>
</organism>
<feature type="transmembrane region" description="Helical" evidence="2">
    <location>
        <begin position="559"/>
        <end position="577"/>
    </location>
</feature>
<reference evidence="4" key="1">
    <citation type="submission" date="2023-01" db="EMBL/GenBank/DDBJ databases">
        <title>The growth and conidiation of Purpureocillium lavendulum are regulated by nitrogen source and histone H3K14 acetylation.</title>
        <authorList>
            <person name="Tang P."/>
            <person name="Han J."/>
            <person name="Zhang C."/>
            <person name="Tang P."/>
            <person name="Qi F."/>
            <person name="Zhang K."/>
            <person name="Liang L."/>
        </authorList>
    </citation>
    <scope>NUCLEOTIDE SEQUENCE</scope>
    <source>
        <strain evidence="4">YMF1.00683</strain>
    </source>
</reference>
<dbReference type="GO" id="GO:0046856">
    <property type="term" value="P:phosphatidylinositol dephosphorylation"/>
    <property type="evidence" value="ECO:0007669"/>
    <property type="project" value="InterPro"/>
</dbReference>
<dbReference type="PANTHER" id="PTHR11200:SF286">
    <property type="entry name" value="5-PHOSPHATASE, PUTATIVE (AFU_ORTHOLOGUE AFUA_5G07600)-RELATED"/>
    <property type="match status" value="1"/>
</dbReference>
<dbReference type="Pfam" id="PF22669">
    <property type="entry name" value="Exo_endo_phos2"/>
    <property type="match status" value="1"/>
</dbReference>
<keyword evidence="2" id="KW-0472">Membrane</keyword>
<protein>
    <submittedName>
        <fullName evidence="4">Inositol 5-phosphatase</fullName>
    </submittedName>
</protein>
<accession>A0AB34FX63</accession>
<evidence type="ECO:0000259" key="3">
    <source>
        <dbReference type="SMART" id="SM00128"/>
    </source>
</evidence>
<evidence type="ECO:0000313" key="5">
    <source>
        <dbReference type="Proteomes" id="UP001163105"/>
    </source>
</evidence>
<evidence type="ECO:0000313" key="4">
    <source>
        <dbReference type="EMBL" id="KAJ6443919.1"/>
    </source>
</evidence>
<feature type="region of interest" description="Disordered" evidence="1">
    <location>
        <begin position="486"/>
        <end position="508"/>
    </location>
</feature>
<dbReference type="SUPFAM" id="SSF56219">
    <property type="entry name" value="DNase I-like"/>
    <property type="match status" value="1"/>
</dbReference>
<evidence type="ECO:0000256" key="2">
    <source>
        <dbReference type="SAM" id="Phobius"/>
    </source>
</evidence>
<dbReference type="Proteomes" id="UP001163105">
    <property type="component" value="Unassembled WGS sequence"/>
</dbReference>
<proteinExistence type="predicted"/>